<protein>
    <submittedName>
        <fullName evidence="1">Uncharacterized protein</fullName>
    </submittedName>
</protein>
<accession>A0ACB8ETD9</accession>
<keyword evidence="2" id="KW-1185">Reference proteome</keyword>
<proteinExistence type="predicted"/>
<comment type="caution">
    <text evidence="1">The sequence shown here is derived from an EMBL/GenBank/DDBJ whole genome shotgun (WGS) entry which is preliminary data.</text>
</comment>
<gene>
    <name evidence="1" type="ORF">K3G42_028396</name>
</gene>
<dbReference type="Proteomes" id="UP000827872">
    <property type="component" value="Linkage Group LG07"/>
</dbReference>
<evidence type="ECO:0000313" key="1">
    <source>
        <dbReference type="EMBL" id="KAH7995783.1"/>
    </source>
</evidence>
<organism evidence="1 2">
    <name type="scientific">Sphaerodactylus townsendi</name>
    <dbReference type="NCBI Taxonomy" id="933632"/>
    <lineage>
        <taxon>Eukaryota</taxon>
        <taxon>Metazoa</taxon>
        <taxon>Chordata</taxon>
        <taxon>Craniata</taxon>
        <taxon>Vertebrata</taxon>
        <taxon>Euteleostomi</taxon>
        <taxon>Lepidosauria</taxon>
        <taxon>Squamata</taxon>
        <taxon>Bifurcata</taxon>
        <taxon>Gekkota</taxon>
        <taxon>Sphaerodactylidae</taxon>
        <taxon>Sphaerodactylus</taxon>
    </lineage>
</organism>
<reference evidence="1" key="1">
    <citation type="submission" date="2021-08" db="EMBL/GenBank/DDBJ databases">
        <title>The first chromosome-level gecko genome reveals the dynamic sex chromosomes of Neotropical dwarf geckos (Sphaerodactylidae: Sphaerodactylus).</title>
        <authorList>
            <person name="Pinto B.J."/>
            <person name="Keating S.E."/>
            <person name="Gamble T."/>
        </authorList>
    </citation>
    <scope>NUCLEOTIDE SEQUENCE</scope>
    <source>
        <strain evidence="1">TG3544</strain>
    </source>
</reference>
<sequence>MGKETSGATSIQSTGRLTWREEPVLDVGESVRGRLSEESQRSSPPGRIPKSVRLRGAWLTAPERKPRYQYNTQKKVIVVKGDEVIFSKFSWPKNVKTNYVIWGTGKEGQPREYYTLDSILFLLNNVHLSHPVYVRRAATENILVVRRPDRKRSTCIPKWGNINTIKYRQKRTT</sequence>
<dbReference type="EMBL" id="CM037620">
    <property type="protein sequence ID" value="KAH7995783.1"/>
    <property type="molecule type" value="Genomic_DNA"/>
</dbReference>
<evidence type="ECO:0000313" key="2">
    <source>
        <dbReference type="Proteomes" id="UP000827872"/>
    </source>
</evidence>
<name>A0ACB8ETD9_9SAUR</name>